<organism evidence="1 2">
    <name type="scientific">Smallanthus sonchifolius</name>
    <dbReference type="NCBI Taxonomy" id="185202"/>
    <lineage>
        <taxon>Eukaryota</taxon>
        <taxon>Viridiplantae</taxon>
        <taxon>Streptophyta</taxon>
        <taxon>Embryophyta</taxon>
        <taxon>Tracheophyta</taxon>
        <taxon>Spermatophyta</taxon>
        <taxon>Magnoliopsida</taxon>
        <taxon>eudicotyledons</taxon>
        <taxon>Gunneridae</taxon>
        <taxon>Pentapetalae</taxon>
        <taxon>asterids</taxon>
        <taxon>campanulids</taxon>
        <taxon>Asterales</taxon>
        <taxon>Asteraceae</taxon>
        <taxon>Asteroideae</taxon>
        <taxon>Heliantheae alliance</taxon>
        <taxon>Millerieae</taxon>
        <taxon>Smallanthus</taxon>
    </lineage>
</organism>
<dbReference type="Proteomes" id="UP001056120">
    <property type="component" value="Linkage Group LG15"/>
</dbReference>
<reference evidence="1 2" key="2">
    <citation type="journal article" date="2022" name="Mol. Ecol. Resour.">
        <title>The genomes of chicory, endive, great burdock and yacon provide insights into Asteraceae paleo-polyploidization history and plant inulin production.</title>
        <authorList>
            <person name="Fan W."/>
            <person name="Wang S."/>
            <person name="Wang H."/>
            <person name="Wang A."/>
            <person name="Jiang F."/>
            <person name="Liu H."/>
            <person name="Zhao H."/>
            <person name="Xu D."/>
            <person name="Zhang Y."/>
        </authorList>
    </citation>
    <scope>NUCLEOTIDE SEQUENCE [LARGE SCALE GENOMIC DNA]</scope>
    <source>
        <strain evidence="2">cv. Yunnan</strain>
        <tissue evidence="1">Leaves</tissue>
    </source>
</reference>
<gene>
    <name evidence="1" type="ORF">L1987_45835</name>
</gene>
<comment type="caution">
    <text evidence="1">The sequence shown here is derived from an EMBL/GenBank/DDBJ whole genome shotgun (WGS) entry which is preliminary data.</text>
</comment>
<protein>
    <submittedName>
        <fullName evidence="1">Uncharacterized protein</fullName>
    </submittedName>
</protein>
<evidence type="ECO:0000313" key="2">
    <source>
        <dbReference type="Proteomes" id="UP001056120"/>
    </source>
</evidence>
<evidence type="ECO:0000313" key="1">
    <source>
        <dbReference type="EMBL" id="KAI3776074.1"/>
    </source>
</evidence>
<accession>A0ACB9FY61</accession>
<proteinExistence type="predicted"/>
<reference evidence="2" key="1">
    <citation type="journal article" date="2022" name="Mol. Ecol. Resour.">
        <title>The genomes of chicory, endive, great burdock and yacon provide insights into Asteraceae palaeo-polyploidization history and plant inulin production.</title>
        <authorList>
            <person name="Fan W."/>
            <person name="Wang S."/>
            <person name="Wang H."/>
            <person name="Wang A."/>
            <person name="Jiang F."/>
            <person name="Liu H."/>
            <person name="Zhao H."/>
            <person name="Xu D."/>
            <person name="Zhang Y."/>
        </authorList>
    </citation>
    <scope>NUCLEOTIDE SEQUENCE [LARGE SCALE GENOMIC DNA]</scope>
    <source>
        <strain evidence="2">cv. Yunnan</strain>
    </source>
</reference>
<name>A0ACB9FY61_9ASTR</name>
<dbReference type="EMBL" id="CM042032">
    <property type="protein sequence ID" value="KAI3776074.1"/>
    <property type="molecule type" value="Genomic_DNA"/>
</dbReference>
<keyword evidence="2" id="KW-1185">Reference proteome</keyword>
<sequence>MGLWQVLQREVRSGKFEMFKPQVPKRVKDKNARHPVTKKSLKKLVYKSALCETKIPLSKLSQDIQGNLWYWYIDPKSGEEVVIGKVWSDSGSLVPRELIIVFDEVCFINFSVKDLEALADKYCIRWKLKLGSGEDQRQSRVVVKGEFVEALLCDRHSG</sequence>